<dbReference type="STRING" id="266117.Rxyl_1012"/>
<gene>
    <name evidence="1" type="ordered locus">Rxyl_1012</name>
</gene>
<dbReference type="Proteomes" id="UP000006637">
    <property type="component" value="Chromosome"/>
</dbReference>
<dbReference type="HOGENOM" id="CLU_2013589_0_0_11"/>
<sequence length="123" mass="13567">MEERLDQLLGGDAGEIVRRSFTGVRERWWWERSLDGGLRVCQELDPERLAGELAARTGRPPEETLRATLQELGLEEAEPVVLTFEVPGDATPEEASGLLRERSSGPRGLAAGVYGRLLRRLGG</sequence>
<accession>Q1AXA0</accession>
<reference evidence="1 2" key="1">
    <citation type="submission" date="2006-06" db="EMBL/GenBank/DDBJ databases">
        <title>Complete sequence of Rubrobacter xylanophilus DSM 9941.</title>
        <authorList>
            <consortium name="US DOE Joint Genome Institute"/>
            <person name="Copeland A."/>
            <person name="Lucas S."/>
            <person name="Lapidus A."/>
            <person name="Barry K."/>
            <person name="Detter J.C."/>
            <person name="Glavina del Rio T."/>
            <person name="Hammon N."/>
            <person name="Israni S."/>
            <person name="Dalin E."/>
            <person name="Tice H."/>
            <person name="Pitluck S."/>
            <person name="Munk A.C."/>
            <person name="Brettin T."/>
            <person name="Bruce D."/>
            <person name="Han C."/>
            <person name="Tapia R."/>
            <person name="Gilna P."/>
            <person name="Schmutz J."/>
            <person name="Larimer F."/>
            <person name="Land M."/>
            <person name="Hauser L."/>
            <person name="Kyrpides N."/>
            <person name="Lykidis A."/>
            <person name="da Costa M.S."/>
            <person name="Rainey F.A."/>
            <person name="Empadinhas N."/>
            <person name="Jolivet E."/>
            <person name="Battista J.R."/>
            <person name="Richardson P."/>
        </authorList>
    </citation>
    <scope>NUCLEOTIDE SEQUENCE [LARGE SCALE GENOMIC DNA]</scope>
    <source>
        <strain evidence="2">DSM 9941 / JCM 11954 / NBRC 16129 / PRD-1</strain>
    </source>
</reference>
<dbReference type="RefSeq" id="WP_011563996.1">
    <property type="nucleotide sequence ID" value="NC_008148.1"/>
</dbReference>
<protein>
    <submittedName>
        <fullName evidence="1">Uncharacterized protein</fullName>
    </submittedName>
</protein>
<evidence type="ECO:0000313" key="1">
    <source>
        <dbReference type="EMBL" id="ABG03978.1"/>
    </source>
</evidence>
<dbReference type="KEGG" id="rxy:Rxyl_1012"/>
<organism evidence="1 2">
    <name type="scientific">Rubrobacter xylanophilus (strain DSM 9941 / JCM 11954 / NBRC 16129 / PRD-1)</name>
    <dbReference type="NCBI Taxonomy" id="266117"/>
    <lineage>
        <taxon>Bacteria</taxon>
        <taxon>Bacillati</taxon>
        <taxon>Actinomycetota</taxon>
        <taxon>Rubrobacteria</taxon>
        <taxon>Rubrobacterales</taxon>
        <taxon>Rubrobacteraceae</taxon>
        <taxon>Rubrobacter</taxon>
    </lineage>
</organism>
<dbReference type="OrthoDB" id="5244344at2"/>
<name>Q1AXA0_RUBXD</name>
<evidence type="ECO:0000313" key="2">
    <source>
        <dbReference type="Proteomes" id="UP000006637"/>
    </source>
</evidence>
<proteinExistence type="predicted"/>
<keyword evidence="2" id="KW-1185">Reference proteome</keyword>
<dbReference type="AlphaFoldDB" id="Q1AXA0"/>
<dbReference type="EMBL" id="CP000386">
    <property type="protein sequence ID" value="ABG03978.1"/>
    <property type="molecule type" value="Genomic_DNA"/>
</dbReference>